<gene>
    <name evidence="1" type="ORF">LCGC14_2473660</name>
</gene>
<proteinExistence type="predicted"/>
<evidence type="ECO:0000313" key="1">
    <source>
        <dbReference type="EMBL" id="KKL18622.1"/>
    </source>
</evidence>
<dbReference type="EMBL" id="LAZR01038798">
    <property type="protein sequence ID" value="KKL18622.1"/>
    <property type="molecule type" value="Genomic_DNA"/>
</dbReference>
<accession>A0A0F9BXH4</accession>
<protein>
    <submittedName>
        <fullName evidence="1">Uncharacterized protein</fullName>
    </submittedName>
</protein>
<sequence length="182" mass="20189">MARKRLVDIEWDETSGVDHSANGIEGWAMLKGKTVHHGKVLQQIKELASAILARMDDDDDDESMTKATAQKALLHAVQEAWPPYASAVATIVAKHGKTEHAAGPMSKAFAGFREDVERRMAKLQGTMDSVRSALQSALNDKYPADDEDEGGAYHMTPWVRDFDDDSVVYEHDDKLYAAPYEI</sequence>
<organism evidence="1">
    <name type="scientific">marine sediment metagenome</name>
    <dbReference type="NCBI Taxonomy" id="412755"/>
    <lineage>
        <taxon>unclassified sequences</taxon>
        <taxon>metagenomes</taxon>
        <taxon>ecological metagenomes</taxon>
    </lineage>
</organism>
<reference evidence="1" key="1">
    <citation type="journal article" date="2015" name="Nature">
        <title>Complex archaea that bridge the gap between prokaryotes and eukaryotes.</title>
        <authorList>
            <person name="Spang A."/>
            <person name="Saw J.H."/>
            <person name="Jorgensen S.L."/>
            <person name="Zaremba-Niedzwiedzka K."/>
            <person name="Martijn J."/>
            <person name="Lind A.E."/>
            <person name="van Eijk R."/>
            <person name="Schleper C."/>
            <person name="Guy L."/>
            <person name="Ettema T.J."/>
        </authorList>
    </citation>
    <scope>NUCLEOTIDE SEQUENCE</scope>
</reference>
<comment type="caution">
    <text evidence="1">The sequence shown here is derived from an EMBL/GenBank/DDBJ whole genome shotgun (WGS) entry which is preliminary data.</text>
</comment>
<feature type="non-terminal residue" evidence="1">
    <location>
        <position position="182"/>
    </location>
</feature>
<dbReference type="AlphaFoldDB" id="A0A0F9BXH4"/>
<name>A0A0F9BXH4_9ZZZZ</name>